<dbReference type="InterPro" id="IPR001841">
    <property type="entry name" value="Znf_RING"/>
</dbReference>
<keyword evidence="8 13" id="KW-1133">Transmembrane helix</keyword>
<dbReference type="eggNOG" id="KOG2164">
    <property type="taxonomic scope" value="Eukaryota"/>
</dbReference>
<keyword evidence="5 12" id="KW-0863">Zinc-finger</keyword>
<keyword evidence="16" id="KW-1185">Reference proteome</keyword>
<evidence type="ECO:0000256" key="13">
    <source>
        <dbReference type="SAM" id="Phobius"/>
    </source>
</evidence>
<dbReference type="Pfam" id="PF06803">
    <property type="entry name" value="DUF1232"/>
    <property type="match status" value="1"/>
</dbReference>
<dbReference type="STRING" id="135651.G0PDD5"/>
<dbReference type="InterPro" id="IPR038896">
    <property type="entry name" value="RNF170"/>
</dbReference>
<evidence type="ECO:0000256" key="6">
    <source>
        <dbReference type="ARBA" id="ARBA00022824"/>
    </source>
</evidence>
<keyword evidence="7" id="KW-0862">Zinc</keyword>
<accession>G0PDD5</accession>
<evidence type="ECO:0000256" key="12">
    <source>
        <dbReference type="PROSITE-ProRule" id="PRU00175"/>
    </source>
</evidence>
<dbReference type="PANTHER" id="PTHR22894">
    <property type="entry name" value="RING-TYPE DOMAIN-CONTAINING PROTEIN"/>
    <property type="match status" value="1"/>
</dbReference>
<feature type="transmembrane region" description="Helical" evidence="13">
    <location>
        <begin position="22"/>
        <end position="40"/>
    </location>
</feature>
<evidence type="ECO:0000256" key="4">
    <source>
        <dbReference type="ARBA" id="ARBA00022723"/>
    </source>
</evidence>
<sequence>MTIEVLEPEEGWFFPADPDVKLATQVTLAIAVILILKVLYDNWQKRRRQVRFGTEGTEEFERYKASTRNRIDIALKERVHECPICLAEANFPVLTDCGHVFCCTCIIQYWQQSKSIVYACDCAMCRCPFYMLLPVNWPSPGVSDEIDDQLHENNMRLDDYNKRFSIERPALDFIRDIPVLIPYLVRNFFNNDIFAVVNQIRIALVVIFLAAYFCLPNDLVPESMYGLVGFVDDCLIGILVICGLINWFRNYMAERGQAHRQQ</sequence>
<keyword evidence="3 13" id="KW-0812">Transmembrane</keyword>
<dbReference type="Pfam" id="PF13445">
    <property type="entry name" value="zf-RING_UBOX"/>
    <property type="match status" value="1"/>
</dbReference>
<evidence type="ECO:0000313" key="16">
    <source>
        <dbReference type="Proteomes" id="UP000008068"/>
    </source>
</evidence>
<evidence type="ECO:0000256" key="7">
    <source>
        <dbReference type="ARBA" id="ARBA00022833"/>
    </source>
</evidence>
<dbReference type="FunCoup" id="G0PDD5">
    <property type="interactions" value="1792"/>
</dbReference>
<evidence type="ECO:0000256" key="10">
    <source>
        <dbReference type="ARBA" id="ARBA00030110"/>
    </source>
</evidence>
<dbReference type="Proteomes" id="UP000008068">
    <property type="component" value="Unassembled WGS sequence"/>
</dbReference>
<gene>
    <name evidence="15" type="ORF">CAEBREN_06665</name>
</gene>
<feature type="transmembrane region" description="Helical" evidence="13">
    <location>
        <begin position="225"/>
        <end position="248"/>
    </location>
</feature>
<reference evidence="16" key="1">
    <citation type="submission" date="2011-07" db="EMBL/GenBank/DDBJ databases">
        <authorList>
            <consortium name="Caenorhabditis brenneri Sequencing and Analysis Consortium"/>
            <person name="Wilson R.K."/>
        </authorList>
    </citation>
    <scope>NUCLEOTIDE SEQUENCE [LARGE SCALE GENOMIC DNA]</scope>
    <source>
        <strain evidence="16">PB2801</strain>
    </source>
</reference>
<evidence type="ECO:0000259" key="14">
    <source>
        <dbReference type="PROSITE" id="PS50089"/>
    </source>
</evidence>
<name>G0PDD5_CAEBE</name>
<dbReference type="HOGENOM" id="CLU_072335_1_0_1"/>
<keyword evidence="4" id="KW-0479">Metal-binding</keyword>
<dbReference type="AlphaFoldDB" id="G0PDD5"/>
<dbReference type="SUPFAM" id="SSF57850">
    <property type="entry name" value="RING/U-box"/>
    <property type="match status" value="1"/>
</dbReference>
<comment type="subcellular location">
    <subcellularLocation>
        <location evidence="1">Endoplasmic reticulum membrane</location>
        <topology evidence="1">Multi-pass membrane protein</topology>
    </subcellularLocation>
</comment>
<evidence type="ECO:0000313" key="15">
    <source>
        <dbReference type="EMBL" id="EGT51683.1"/>
    </source>
</evidence>
<feature type="domain" description="RING-type" evidence="14">
    <location>
        <begin position="82"/>
        <end position="126"/>
    </location>
</feature>
<protein>
    <recommendedName>
        <fullName evidence="2">E3 ubiquitin-protein ligase RNF170</fullName>
    </recommendedName>
    <alternativeName>
        <fullName evidence="11">RING finger protein 170</fullName>
    </alternativeName>
    <alternativeName>
        <fullName evidence="10">RING-type E3 ubiquitin transferase RNF170</fullName>
    </alternativeName>
</protein>
<dbReference type="GO" id="GO:0005789">
    <property type="term" value="C:endoplasmic reticulum membrane"/>
    <property type="evidence" value="ECO:0007669"/>
    <property type="project" value="UniProtKB-SubCell"/>
</dbReference>
<keyword evidence="6" id="KW-0256">Endoplasmic reticulum</keyword>
<proteinExistence type="predicted"/>
<dbReference type="InterPro" id="IPR027370">
    <property type="entry name" value="Znf-RING_euk"/>
</dbReference>
<dbReference type="PROSITE" id="PS50089">
    <property type="entry name" value="ZF_RING_2"/>
    <property type="match status" value="1"/>
</dbReference>
<dbReference type="PANTHER" id="PTHR22894:SF5">
    <property type="entry name" value="RING-TYPE DOMAIN-CONTAINING PROTEIN"/>
    <property type="match status" value="1"/>
</dbReference>
<dbReference type="InterPro" id="IPR017907">
    <property type="entry name" value="Znf_RING_CS"/>
</dbReference>
<dbReference type="SMART" id="SM00184">
    <property type="entry name" value="RING"/>
    <property type="match status" value="1"/>
</dbReference>
<dbReference type="GO" id="GO:0061630">
    <property type="term" value="F:ubiquitin protein ligase activity"/>
    <property type="evidence" value="ECO:0007669"/>
    <property type="project" value="InterPro"/>
</dbReference>
<dbReference type="PROSITE" id="PS00518">
    <property type="entry name" value="ZF_RING_1"/>
    <property type="match status" value="1"/>
</dbReference>
<dbReference type="OrthoDB" id="9049620at2759"/>
<evidence type="ECO:0000256" key="2">
    <source>
        <dbReference type="ARBA" id="ARBA00014068"/>
    </source>
</evidence>
<dbReference type="Gene3D" id="3.30.40.10">
    <property type="entry name" value="Zinc/RING finger domain, C3HC4 (zinc finger)"/>
    <property type="match status" value="1"/>
</dbReference>
<dbReference type="InterPro" id="IPR010652">
    <property type="entry name" value="DUF1232"/>
</dbReference>
<evidence type="ECO:0000256" key="9">
    <source>
        <dbReference type="ARBA" id="ARBA00023136"/>
    </source>
</evidence>
<feature type="transmembrane region" description="Helical" evidence="13">
    <location>
        <begin position="193"/>
        <end position="213"/>
    </location>
</feature>
<dbReference type="InParanoid" id="G0PDD5"/>
<evidence type="ECO:0000256" key="5">
    <source>
        <dbReference type="ARBA" id="ARBA00022771"/>
    </source>
</evidence>
<dbReference type="InterPro" id="IPR013083">
    <property type="entry name" value="Znf_RING/FYVE/PHD"/>
</dbReference>
<organism evidence="16">
    <name type="scientific">Caenorhabditis brenneri</name>
    <name type="common">Nematode worm</name>
    <dbReference type="NCBI Taxonomy" id="135651"/>
    <lineage>
        <taxon>Eukaryota</taxon>
        <taxon>Metazoa</taxon>
        <taxon>Ecdysozoa</taxon>
        <taxon>Nematoda</taxon>
        <taxon>Chromadorea</taxon>
        <taxon>Rhabditida</taxon>
        <taxon>Rhabditina</taxon>
        <taxon>Rhabditomorpha</taxon>
        <taxon>Rhabditoidea</taxon>
        <taxon>Rhabditidae</taxon>
        <taxon>Peloderinae</taxon>
        <taxon>Caenorhabditis</taxon>
    </lineage>
</organism>
<evidence type="ECO:0000256" key="1">
    <source>
        <dbReference type="ARBA" id="ARBA00004477"/>
    </source>
</evidence>
<evidence type="ECO:0000256" key="11">
    <source>
        <dbReference type="ARBA" id="ARBA00031107"/>
    </source>
</evidence>
<evidence type="ECO:0000256" key="3">
    <source>
        <dbReference type="ARBA" id="ARBA00022692"/>
    </source>
</evidence>
<dbReference type="GO" id="GO:0008270">
    <property type="term" value="F:zinc ion binding"/>
    <property type="evidence" value="ECO:0007669"/>
    <property type="project" value="UniProtKB-KW"/>
</dbReference>
<keyword evidence="9 13" id="KW-0472">Membrane</keyword>
<evidence type="ECO:0000256" key="8">
    <source>
        <dbReference type="ARBA" id="ARBA00022989"/>
    </source>
</evidence>
<dbReference type="EMBL" id="GL380273">
    <property type="protein sequence ID" value="EGT51683.1"/>
    <property type="molecule type" value="Genomic_DNA"/>
</dbReference>
<dbReference type="OMA" id="CRQEEQN"/>